<dbReference type="InterPro" id="IPR036291">
    <property type="entry name" value="NAD(P)-bd_dom_sf"/>
</dbReference>
<dbReference type="InterPro" id="IPR010185">
    <property type="entry name" value="NpdG"/>
</dbReference>
<dbReference type="Gene3D" id="3.40.50.720">
    <property type="entry name" value="NAD(P)-binding Rossmann-like Domain"/>
    <property type="match status" value="1"/>
</dbReference>
<dbReference type="PANTHER" id="PTHR14239:SF0">
    <property type="entry name" value="F420-DEPENDENT NADP REDUCTASE"/>
    <property type="match status" value="1"/>
</dbReference>
<dbReference type="EMBL" id="JBHSDU010000015">
    <property type="protein sequence ID" value="MFC4314687.1"/>
    <property type="molecule type" value="Genomic_DNA"/>
</dbReference>
<keyword evidence="4" id="KW-1185">Reference proteome</keyword>
<dbReference type="InterPro" id="IPR051267">
    <property type="entry name" value="STEAP_metalloreductase"/>
</dbReference>
<sequence length="227" mass="23642">MHSSIRIKTIAVLGGTGREGRGLALRWARAGYHVILGGRDLARAETAAASLREKLDSIARISGALNLAAAEQADVIVLAVPFAAQLDTALHVRSALKGKILIDVTVPLVPPKVEVAQLPGGSAVERLQAVLGSDVAVVSAFQNVSAHHLADLDHAIDCDVLICADDERAAQTAVELAEAAGLQGWRCGPLKNSLVTEGLTSLLIAINRRYKVPSAGIRITGVPTGAH</sequence>
<protein>
    <submittedName>
        <fullName evidence="3">NADPH-dependent F420 reductase</fullName>
    </submittedName>
</protein>
<dbReference type="NCBIfam" id="TIGR01915">
    <property type="entry name" value="npdG"/>
    <property type="match status" value="1"/>
</dbReference>
<comment type="caution">
    <text evidence="3">The sequence shown here is derived from an EMBL/GenBank/DDBJ whole genome shotgun (WGS) entry which is preliminary data.</text>
</comment>
<evidence type="ECO:0000256" key="1">
    <source>
        <dbReference type="ARBA" id="ARBA00023002"/>
    </source>
</evidence>
<organism evidence="3 4">
    <name type="scientific">Steroidobacter flavus</name>
    <dbReference type="NCBI Taxonomy" id="1842136"/>
    <lineage>
        <taxon>Bacteria</taxon>
        <taxon>Pseudomonadati</taxon>
        <taxon>Pseudomonadota</taxon>
        <taxon>Gammaproteobacteria</taxon>
        <taxon>Steroidobacterales</taxon>
        <taxon>Steroidobacteraceae</taxon>
        <taxon>Steroidobacter</taxon>
    </lineage>
</organism>
<dbReference type="InterPro" id="IPR028939">
    <property type="entry name" value="P5C_Rdtase_cat_N"/>
</dbReference>
<reference evidence="4" key="1">
    <citation type="journal article" date="2019" name="Int. J. Syst. Evol. Microbiol.">
        <title>The Global Catalogue of Microorganisms (GCM) 10K type strain sequencing project: providing services to taxonomists for standard genome sequencing and annotation.</title>
        <authorList>
            <consortium name="The Broad Institute Genomics Platform"/>
            <consortium name="The Broad Institute Genome Sequencing Center for Infectious Disease"/>
            <person name="Wu L."/>
            <person name="Ma J."/>
        </authorList>
    </citation>
    <scope>NUCLEOTIDE SEQUENCE [LARGE SCALE GENOMIC DNA]</scope>
    <source>
        <strain evidence="4">CGMCC 1.10759</strain>
    </source>
</reference>
<dbReference type="RefSeq" id="WP_380606067.1">
    <property type="nucleotide sequence ID" value="NZ_JBHSDU010000015.1"/>
</dbReference>
<name>A0ABV8T5K1_9GAMM</name>
<proteinExistence type="predicted"/>
<dbReference type="SUPFAM" id="SSF51735">
    <property type="entry name" value="NAD(P)-binding Rossmann-fold domains"/>
    <property type="match status" value="1"/>
</dbReference>
<dbReference type="Proteomes" id="UP001595904">
    <property type="component" value="Unassembled WGS sequence"/>
</dbReference>
<evidence type="ECO:0000313" key="4">
    <source>
        <dbReference type="Proteomes" id="UP001595904"/>
    </source>
</evidence>
<dbReference type="Pfam" id="PF03807">
    <property type="entry name" value="F420_oxidored"/>
    <property type="match status" value="1"/>
</dbReference>
<keyword evidence="1" id="KW-0560">Oxidoreductase</keyword>
<accession>A0ABV8T5K1</accession>
<evidence type="ECO:0000313" key="3">
    <source>
        <dbReference type="EMBL" id="MFC4314687.1"/>
    </source>
</evidence>
<dbReference type="PANTHER" id="PTHR14239">
    <property type="entry name" value="DUDULIN-RELATED"/>
    <property type="match status" value="1"/>
</dbReference>
<gene>
    <name evidence="3" type="primary">npdG</name>
    <name evidence="3" type="ORF">ACFPN2_36815</name>
</gene>
<evidence type="ECO:0000259" key="2">
    <source>
        <dbReference type="Pfam" id="PF03807"/>
    </source>
</evidence>
<feature type="domain" description="Pyrroline-5-carboxylate reductase catalytic N-terminal" evidence="2">
    <location>
        <begin position="9"/>
        <end position="107"/>
    </location>
</feature>